<feature type="transmembrane region" description="Helical" evidence="1">
    <location>
        <begin position="46"/>
        <end position="65"/>
    </location>
</feature>
<reference evidence="2 3" key="1">
    <citation type="submission" date="2012-02" db="EMBL/GenBank/DDBJ databases">
        <title>Improved High-Quality Draft genome of Joostella marina DSM 19592.</title>
        <authorList>
            <consortium name="US DOE Joint Genome Institute (JGI-PGF)"/>
            <person name="Lucas S."/>
            <person name="Copeland A."/>
            <person name="Lapidus A."/>
            <person name="Bruce D."/>
            <person name="Goodwin L."/>
            <person name="Pitluck S."/>
            <person name="Peters L."/>
            <person name="Chertkov O."/>
            <person name="Ovchinnikova G."/>
            <person name="Kyrpides N."/>
            <person name="Mavromatis K."/>
            <person name="Detter J.C."/>
            <person name="Han C."/>
            <person name="Land M."/>
            <person name="Hauser L."/>
            <person name="Markowitz V."/>
            <person name="Cheng J.-F."/>
            <person name="Hugenholtz P."/>
            <person name="Woyke T."/>
            <person name="Wu D."/>
            <person name="Tindall B."/>
            <person name="Brambilla E."/>
            <person name="Klenk H.-P."/>
            <person name="Eisen J.A."/>
        </authorList>
    </citation>
    <scope>NUCLEOTIDE SEQUENCE [LARGE SCALE GENOMIC DNA]</scope>
    <source>
        <strain evidence="2 3">DSM 19592</strain>
    </source>
</reference>
<dbReference type="Proteomes" id="UP000004690">
    <property type="component" value="Unassembled WGS sequence"/>
</dbReference>
<evidence type="ECO:0000313" key="3">
    <source>
        <dbReference type="Proteomes" id="UP000004690"/>
    </source>
</evidence>
<organism evidence="2 3">
    <name type="scientific">Galbibacter orientalis DSM 19592</name>
    <dbReference type="NCBI Taxonomy" id="926559"/>
    <lineage>
        <taxon>Bacteria</taxon>
        <taxon>Pseudomonadati</taxon>
        <taxon>Bacteroidota</taxon>
        <taxon>Flavobacteriia</taxon>
        <taxon>Flavobacteriales</taxon>
        <taxon>Flavobacteriaceae</taxon>
        <taxon>Galbibacter</taxon>
    </lineage>
</organism>
<name>I3C4B8_9FLAO</name>
<feature type="transmembrane region" description="Helical" evidence="1">
    <location>
        <begin position="12"/>
        <end position="34"/>
    </location>
</feature>
<dbReference type="HOGENOM" id="CLU_107095_0_0_10"/>
<keyword evidence="1" id="KW-0812">Transmembrane</keyword>
<dbReference type="STRING" id="926559.JoomaDRAFT_1446"/>
<proteinExistence type="predicted"/>
<dbReference type="OrthoDB" id="6464693at2"/>
<keyword evidence="3" id="KW-1185">Reference proteome</keyword>
<evidence type="ECO:0000313" key="2">
    <source>
        <dbReference type="EMBL" id="EIJ38461.1"/>
    </source>
</evidence>
<sequence>MSISIIEKYDRQFEYAGILMNVFIVYQLLQLWVFPQPTQAEKIYSMSSLMAFEFVLVHSGVFMALMPKKWSLIIFVPFYGLFAYAFNKSMPNNVILITYMFVVLNRMRFAFFNVDKKFKDRTILFSIIALIVYFILIFVVAFSSEILPPFGLTNEFLNLSGYNKLKNNLGGSGGLFLDAPQTGLCLGILYYSILAIIEGKLISYKGK</sequence>
<keyword evidence="1" id="KW-1133">Transmembrane helix</keyword>
<feature type="transmembrane region" description="Helical" evidence="1">
    <location>
        <begin position="123"/>
        <end position="142"/>
    </location>
</feature>
<dbReference type="AlphaFoldDB" id="I3C4B8"/>
<dbReference type="eggNOG" id="ENOG5032UPG">
    <property type="taxonomic scope" value="Bacteria"/>
</dbReference>
<accession>I3C4B8</accession>
<evidence type="ECO:0000256" key="1">
    <source>
        <dbReference type="SAM" id="Phobius"/>
    </source>
</evidence>
<dbReference type="RefSeq" id="WP_008611658.1">
    <property type="nucleotide sequence ID" value="NZ_JH651379.1"/>
</dbReference>
<keyword evidence="1" id="KW-0472">Membrane</keyword>
<feature type="transmembrane region" description="Helical" evidence="1">
    <location>
        <begin position="179"/>
        <end position="197"/>
    </location>
</feature>
<gene>
    <name evidence="2" type="ORF">JoomaDRAFT_1446</name>
</gene>
<dbReference type="EMBL" id="JH651379">
    <property type="protein sequence ID" value="EIJ38461.1"/>
    <property type="molecule type" value="Genomic_DNA"/>
</dbReference>
<protein>
    <submittedName>
        <fullName evidence="2">Uncharacterized protein</fullName>
    </submittedName>
</protein>